<evidence type="ECO:0000256" key="3">
    <source>
        <dbReference type="ARBA" id="ARBA00022989"/>
    </source>
</evidence>
<evidence type="ECO:0008006" key="8">
    <source>
        <dbReference type="Google" id="ProtNLM"/>
    </source>
</evidence>
<evidence type="ECO:0000313" key="7">
    <source>
        <dbReference type="Proteomes" id="UP000286045"/>
    </source>
</evidence>
<feature type="transmembrane region" description="Helical" evidence="5">
    <location>
        <begin position="147"/>
        <end position="171"/>
    </location>
</feature>
<dbReference type="Pfam" id="PF04479">
    <property type="entry name" value="RTA1"/>
    <property type="match status" value="1"/>
</dbReference>
<dbReference type="GO" id="GO:0016020">
    <property type="term" value="C:membrane"/>
    <property type="evidence" value="ECO:0007669"/>
    <property type="project" value="UniProtKB-SubCell"/>
</dbReference>
<protein>
    <recommendedName>
        <fullName evidence="8">RTA1 like protein</fullName>
    </recommendedName>
</protein>
<keyword evidence="4 5" id="KW-0472">Membrane</keyword>
<sequence>MAHSLYKYTPSAAAAIIFLILFGAVTVAHIYYVIWRRTWYFLVLVVGGILEAVGYAGRFLSSSDTEALVPFLIQNLFLLVAPSLFAASIYMILGRVIVSLEAEKLSPIRTSWLTKIFVGGDVLSFFVQIVGAGMLSKSNTFDLGKTIILVGLALQIIFFGLFVFVATIFHMRLNKHSSQPLSRLSDMGKRDQFLVILWVLYGVSALIFVRSLIRLIEYTGGGNGPLMSNEVFLYVFDSVPMWAVCRYHSVFVPFLFRIGIN</sequence>
<keyword evidence="2 5" id="KW-0812">Transmembrane</keyword>
<dbReference type="PANTHER" id="PTHR31465">
    <property type="entry name" value="PROTEIN RTA1-RELATED"/>
    <property type="match status" value="1"/>
</dbReference>
<dbReference type="PANTHER" id="PTHR31465:SF1">
    <property type="entry name" value="PROTEIN RTA1-RELATED"/>
    <property type="match status" value="1"/>
</dbReference>
<feature type="transmembrane region" description="Helical" evidence="5">
    <location>
        <begin position="192"/>
        <end position="213"/>
    </location>
</feature>
<evidence type="ECO:0000256" key="1">
    <source>
        <dbReference type="ARBA" id="ARBA00004141"/>
    </source>
</evidence>
<reference evidence="6 7" key="1">
    <citation type="submission" date="2018-12" db="EMBL/GenBank/DDBJ databases">
        <title>Draft genome sequence of Xylaria grammica IHI A82.</title>
        <authorList>
            <person name="Buettner E."/>
            <person name="Kellner H."/>
        </authorList>
    </citation>
    <scope>NUCLEOTIDE SEQUENCE [LARGE SCALE GENOMIC DNA]</scope>
    <source>
        <strain evidence="6 7">IHI A82</strain>
    </source>
</reference>
<evidence type="ECO:0000256" key="2">
    <source>
        <dbReference type="ARBA" id="ARBA00022692"/>
    </source>
</evidence>
<keyword evidence="7" id="KW-1185">Reference proteome</keyword>
<dbReference type="InterPro" id="IPR007568">
    <property type="entry name" value="RTA1"/>
</dbReference>
<evidence type="ECO:0000256" key="5">
    <source>
        <dbReference type="SAM" id="Phobius"/>
    </source>
</evidence>
<feature type="transmembrane region" description="Helical" evidence="5">
    <location>
        <begin position="233"/>
        <end position="256"/>
    </location>
</feature>
<dbReference type="EMBL" id="RYZI01000270">
    <property type="protein sequence ID" value="RWA07284.1"/>
    <property type="molecule type" value="Genomic_DNA"/>
</dbReference>
<feature type="transmembrane region" description="Helical" evidence="5">
    <location>
        <begin position="112"/>
        <end position="135"/>
    </location>
</feature>
<organism evidence="6 7">
    <name type="scientific">Xylaria grammica</name>
    <dbReference type="NCBI Taxonomy" id="363999"/>
    <lineage>
        <taxon>Eukaryota</taxon>
        <taxon>Fungi</taxon>
        <taxon>Dikarya</taxon>
        <taxon>Ascomycota</taxon>
        <taxon>Pezizomycotina</taxon>
        <taxon>Sordariomycetes</taxon>
        <taxon>Xylariomycetidae</taxon>
        <taxon>Xylariales</taxon>
        <taxon>Xylariaceae</taxon>
        <taxon>Xylaria</taxon>
    </lineage>
</organism>
<feature type="transmembrane region" description="Helical" evidence="5">
    <location>
        <begin position="76"/>
        <end position="100"/>
    </location>
</feature>
<evidence type="ECO:0000256" key="4">
    <source>
        <dbReference type="ARBA" id="ARBA00023136"/>
    </source>
</evidence>
<proteinExistence type="predicted"/>
<dbReference type="AlphaFoldDB" id="A0A439CYI4"/>
<feature type="transmembrane region" description="Helical" evidence="5">
    <location>
        <begin position="12"/>
        <end position="32"/>
    </location>
</feature>
<feature type="transmembrane region" description="Helical" evidence="5">
    <location>
        <begin position="39"/>
        <end position="56"/>
    </location>
</feature>
<dbReference type="STRING" id="363999.A0A439CYI4"/>
<name>A0A439CYI4_9PEZI</name>
<gene>
    <name evidence="6" type="ORF">EKO27_g7830</name>
</gene>
<comment type="subcellular location">
    <subcellularLocation>
        <location evidence="1">Membrane</location>
        <topology evidence="1">Multi-pass membrane protein</topology>
    </subcellularLocation>
</comment>
<dbReference type="Proteomes" id="UP000286045">
    <property type="component" value="Unassembled WGS sequence"/>
</dbReference>
<accession>A0A439CYI4</accession>
<keyword evidence="3 5" id="KW-1133">Transmembrane helix</keyword>
<evidence type="ECO:0000313" key="6">
    <source>
        <dbReference type="EMBL" id="RWA07284.1"/>
    </source>
</evidence>
<comment type="caution">
    <text evidence="6">The sequence shown here is derived from an EMBL/GenBank/DDBJ whole genome shotgun (WGS) entry which is preliminary data.</text>
</comment>